<comment type="PTM">
    <text evidence="8">Binds 2 heme c groups covalently per subunit.</text>
</comment>
<dbReference type="InterPro" id="IPR024167">
    <property type="entry name" value="Cytochrome_c4-like"/>
</dbReference>
<accession>A0A4Y9SMH7</accession>
<feature type="binding site" description="axial binding residue" evidence="9">
    <location>
        <position position="155"/>
    </location>
    <ligand>
        <name>heme c</name>
        <dbReference type="ChEBI" id="CHEBI:61717"/>
        <label>2</label>
    </ligand>
    <ligandPart>
        <name>Fe</name>
        <dbReference type="ChEBI" id="CHEBI:18248"/>
    </ligandPart>
</feature>
<keyword evidence="5" id="KW-0574">Periplasm</keyword>
<feature type="domain" description="Cytochrome c" evidence="11">
    <location>
        <begin position="130"/>
        <end position="218"/>
    </location>
</feature>
<reference evidence="12 13" key="1">
    <citation type="submission" date="2019-03" db="EMBL/GenBank/DDBJ databases">
        <title>Draft genome of Massilia hortus sp. nov., a novel bacterial species of the Oxalobacteraceae family.</title>
        <authorList>
            <person name="Peta V."/>
            <person name="Raths R."/>
            <person name="Bucking H."/>
        </authorList>
    </citation>
    <scope>NUCLEOTIDE SEQUENCE [LARGE SCALE GENOMIC DNA]</scope>
    <source>
        <strain evidence="12 13">ONC3</strain>
    </source>
</reference>
<gene>
    <name evidence="12" type="ORF">E4O92_22695</name>
</gene>
<feature type="binding site" description="axial binding residue" evidence="9">
    <location>
        <position position="97"/>
    </location>
    <ligand>
        <name>heme c</name>
        <dbReference type="ChEBI" id="CHEBI:61717"/>
        <label>1</label>
    </ligand>
    <ligandPart>
        <name>Fe</name>
        <dbReference type="ChEBI" id="CHEBI:18248"/>
    </ligandPart>
</feature>
<feature type="domain" description="Cytochrome c" evidence="11">
    <location>
        <begin position="33"/>
        <end position="120"/>
    </location>
</feature>
<dbReference type="OrthoDB" id="9773456at2"/>
<feature type="binding site" description="covalent" evidence="8">
    <location>
        <position position="54"/>
    </location>
    <ligand>
        <name>heme c</name>
        <dbReference type="ChEBI" id="CHEBI:61717"/>
        <label>1</label>
    </ligand>
</feature>
<protein>
    <submittedName>
        <fullName evidence="12">Cytochrome c4</fullName>
    </submittedName>
</protein>
<dbReference type="GO" id="GO:0042597">
    <property type="term" value="C:periplasmic space"/>
    <property type="evidence" value="ECO:0007669"/>
    <property type="project" value="UniProtKB-SubCell"/>
</dbReference>
<keyword evidence="13" id="KW-1185">Reference proteome</keyword>
<evidence type="ECO:0000259" key="11">
    <source>
        <dbReference type="PROSITE" id="PS51007"/>
    </source>
</evidence>
<evidence type="ECO:0000256" key="9">
    <source>
        <dbReference type="PIRSR" id="PIRSR000005-2"/>
    </source>
</evidence>
<dbReference type="Gene3D" id="1.10.760.10">
    <property type="entry name" value="Cytochrome c-like domain"/>
    <property type="match status" value="2"/>
</dbReference>
<evidence type="ECO:0000256" key="7">
    <source>
        <dbReference type="ARBA" id="ARBA00023004"/>
    </source>
</evidence>
<name>A0A4Y9SMH7_9BURK</name>
<dbReference type="AlphaFoldDB" id="A0A4Y9SMH7"/>
<evidence type="ECO:0000313" key="13">
    <source>
        <dbReference type="Proteomes" id="UP000297258"/>
    </source>
</evidence>
<keyword evidence="3 8" id="KW-0349">Heme</keyword>
<dbReference type="PANTHER" id="PTHR33751">
    <property type="entry name" value="CBB3-TYPE CYTOCHROME C OXIDASE SUBUNIT FIXP"/>
    <property type="match status" value="1"/>
</dbReference>
<dbReference type="GO" id="GO:0005506">
    <property type="term" value="F:iron ion binding"/>
    <property type="evidence" value="ECO:0007669"/>
    <property type="project" value="InterPro"/>
</dbReference>
<feature type="binding site" description="axial binding residue" evidence="9">
    <location>
        <position position="58"/>
    </location>
    <ligand>
        <name>heme c</name>
        <dbReference type="ChEBI" id="CHEBI:61717"/>
        <label>1</label>
    </ligand>
    <ligandPart>
        <name>Fe</name>
        <dbReference type="ChEBI" id="CHEBI:18248"/>
    </ligandPart>
</feature>
<sequence>MNRISVPFVKSLLVATLALAGAASAQQPAAAKPDVAKGGTLFESGDAARGIPACVACHGAGGNSTIAANPKLAAQFEAYTYKQLVDFTTPSRNNAIMSPIAKQLSDQEKKDIAAYLAKQQPKPGAAHDKNTVELGRNIYRGGIAAKGVAACASCHGPIGAGVPIQYPRLAGQNQDYSFAQLQAFKSGARKNSPQMTTLAQRMSDEEMKAVVDYIAGLK</sequence>
<feature type="binding site" description="covalent" evidence="8">
    <location>
        <position position="154"/>
    </location>
    <ligand>
        <name>heme c</name>
        <dbReference type="ChEBI" id="CHEBI:61717"/>
        <label>2</label>
    </ligand>
</feature>
<keyword evidence="6" id="KW-0249">Electron transport</keyword>
<dbReference type="GO" id="GO:0020037">
    <property type="term" value="F:heme binding"/>
    <property type="evidence" value="ECO:0007669"/>
    <property type="project" value="InterPro"/>
</dbReference>
<dbReference type="PROSITE" id="PS51007">
    <property type="entry name" value="CYTC"/>
    <property type="match status" value="2"/>
</dbReference>
<dbReference type="Pfam" id="PF00034">
    <property type="entry name" value="Cytochrom_C"/>
    <property type="match status" value="2"/>
</dbReference>
<keyword evidence="10" id="KW-0732">Signal</keyword>
<evidence type="ECO:0000256" key="3">
    <source>
        <dbReference type="ARBA" id="ARBA00022617"/>
    </source>
</evidence>
<dbReference type="Proteomes" id="UP000297258">
    <property type="component" value="Unassembled WGS sequence"/>
</dbReference>
<feature type="chain" id="PRO_5021386438" evidence="10">
    <location>
        <begin position="26"/>
        <end position="218"/>
    </location>
</feature>
<keyword evidence="2" id="KW-0813">Transport</keyword>
<comment type="caution">
    <text evidence="12">The sequence shown here is derived from an EMBL/GenBank/DDBJ whole genome shotgun (WGS) entry which is preliminary data.</text>
</comment>
<dbReference type="InterPro" id="IPR050597">
    <property type="entry name" value="Cytochrome_c_Oxidase_Subunit"/>
</dbReference>
<comment type="subcellular location">
    <subcellularLocation>
        <location evidence="1">Periplasm</location>
    </subcellularLocation>
</comment>
<feature type="binding site" description="covalent" evidence="8">
    <location>
        <position position="151"/>
    </location>
    <ligand>
        <name>heme c</name>
        <dbReference type="ChEBI" id="CHEBI:61717"/>
        <label>2</label>
    </ligand>
</feature>
<dbReference type="RefSeq" id="WP_135191919.1">
    <property type="nucleotide sequence ID" value="NZ_SPUM01000145.1"/>
</dbReference>
<keyword evidence="7 9" id="KW-0408">Iron</keyword>
<feature type="signal peptide" evidence="10">
    <location>
        <begin position="1"/>
        <end position="25"/>
    </location>
</feature>
<organism evidence="12 13">
    <name type="scientific">Massilia horti</name>
    <dbReference type="NCBI Taxonomy" id="2562153"/>
    <lineage>
        <taxon>Bacteria</taxon>
        <taxon>Pseudomonadati</taxon>
        <taxon>Pseudomonadota</taxon>
        <taxon>Betaproteobacteria</taxon>
        <taxon>Burkholderiales</taxon>
        <taxon>Oxalobacteraceae</taxon>
        <taxon>Telluria group</taxon>
        <taxon>Massilia</taxon>
    </lineage>
</organism>
<evidence type="ECO:0000256" key="4">
    <source>
        <dbReference type="ARBA" id="ARBA00022723"/>
    </source>
</evidence>
<keyword evidence="4 9" id="KW-0479">Metal-binding</keyword>
<evidence type="ECO:0000256" key="5">
    <source>
        <dbReference type="ARBA" id="ARBA00022764"/>
    </source>
</evidence>
<evidence type="ECO:0000313" key="12">
    <source>
        <dbReference type="EMBL" id="TFW27850.1"/>
    </source>
</evidence>
<dbReference type="PANTHER" id="PTHR33751:SF9">
    <property type="entry name" value="CYTOCHROME C4"/>
    <property type="match status" value="1"/>
</dbReference>
<dbReference type="SUPFAM" id="SSF46626">
    <property type="entry name" value="Cytochrome c"/>
    <property type="match status" value="2"/>
</dbReference>
<dbReference type="GO" id="GO:0009055">
    <property type="term" value="F:electron transfer activity"/>
    <property type="evidence" value="ECO:0007669"/>
    <property type="project" value="InterPro"/>
</dbReference>
<dbReference type="InterPro" id="IPR009056">
    <property type="entry name" value="Cyt_c-like_dom"/>
</dbReference>
<evidence type="ECO:0000256" key="6">
    <source>
        <dbReference type="ARBA" id="ARBA00022982"/>
    </source>
</evidence>
<proteinExistence type="predicted"/>
<evidence type="ECO:0000256" key="8">
    <source>
        <dbReference type="PIRSR" id="PIRSR000005-1"/>
    </source>
</evidence>
<dbReference type="PIRSF" id="PIRSF000005">
    <property type="entry name" value="Cytochrome_c4"/>
    <property type="match status" value="1"/>
</dbReference>
<feature type="binding site" description="axial binding residue" evidence="9">
    <location>
        <position position="195"/>
    </location>
    <ligand>
        <name>heme c</name>
        <dbReference type="ChEBI" id="CHEBI:61717"/>
        <label>2</label>
    </ligand>
    <ligandPart>
        <name>Fe</name>
        <dbReference type="ChEBI" id="CHEBI:18248"/>
    </ligandPart>
</feature>
<dbReference type="InterPro" id="IPR036909">
    <property type="entry name" value="Cyt_c-like_dom_sf"/>
</dbReference>
<evidence type="ECO:0000256" key="1">
    <source>
        <dbReference type="ARBA" id="ARBA00004418"/>
    </source>
</evidence>
<feature type="binding site" description="covalent" evidence="8">
    <location>
        <position position="57"/>
    </location>
    <ligand>
        <name>heme c</name>
        <dbReference type="ChEBI" id="CHEBI:61717"/>
        <label>1</label>
    </ligand>
</feature>
<dbReference type="EMBL" id="SPUM01000145">
    <property type="protein sequence ID" value="TFW27850.1"/>
    <property type="molecule type" value="Genomic_DNA"/>
</dbReference>
<evidence type="ECO:0000256" key="2">
    <source>
        <dbReference type="ARBA" id="ARBA00022448"/>
    </source>
</evidence>
<evidence type="ECO:0000256" key="10">
    <source>
        <dbReference type="SAM" id="SignalP"/>
    </source>
</evidence>